<evidence type="ECO:0000256" key="2">
    <source>
        <dbReference type="SAM" id="SignalP"/>
    </source>
</evidence>
<keyword evidence="2" id="KW-0732">Signal</keyword>
<feature type="transmembrane region" description="Helical" evidence="1">
    <location>
        <begin position="754"/>
        <end position="775"/>
    </location>
</feature>
<dbReference type="Proteomes" id="UP000244450">
    <property type="component" value="Unassembled WGS sequence"/>
</dbReference>
<feature type="transmembrane region" description="Helical" evidence="1">
    <location>
        <begin position="695"/>
        <end position="719"/>
    </location>
</feature>
<dbReference type="InterPro" id="IPR019690">
    <property type="entry name" value="DUF2569"/>
</dbReference>
<keyword evidence="1" id="KW-0812">Transmembrane</keyword>
<dbReference type="Pfam" id="PF12969">
    <property type="entry name" value="DUF3857"/>
    <property type="match status" value="1"/>
</dbReference>
<evidence type="ECO:0000313" key="5">
    <source>
        <dbReference type="EMBL" id="PUZ28332.1"/>
    </source>
</evidence>
<dbReference type="InterPro" id="IPR002931">
    <property type="entry name" value="Transglutaminase-like"/>
</dbReference>
<keyword evidence="1" id="KW-0472">Membrane</keyword>
<dbReference type="InterPro" id="IPR024618">
    <property type="entry name" value="DUF3857"/>
</dbReference>
<dbReference type="InterPro" id="IPR038765">
    <property type="entry name" value="Papain-like_cys_pep_sf"/>
</dbReference>
<dbReference type="Pfam" id="PF10754">
    <property type="entry name" value="DUF2569"/>
    <property type="match status" value="1"/>
</dbReference>
<sequence length="858" mass="99243">MCRFRSLLLALCCWITCLPARGQANRFSIAPKPTWLAPYQPDLARRPDSKRIAEGYYQLLFEEQIQVEQKSTYRHIIRQIVSEAGIQNGSQVSVEYDPAYEQLIFHHVLIRRNGEVISKLAARNFKFLQQEEDLDAFIYSGTYTAHLILDDVRKGDQIEYDYTIVGRNPIFEHPYFHTFYLTSYEPIVNFYKCLIADSSRHFTFRGFNGARPLQRSLHGHDAWYEYKGDVPVLEDVDNAPSWYTNFPFVQVSEYSNWKQIVQWAQRINVVKSMGPLLRNKVYGLKAATGADRTAYMEKAIRFVQDDIRYMGIEMGENSHLPHTPDQVLAQRFGDCKDKSLLLCTILRANGIAADMAYANTDEGPILQTYLPTPDAFNHAIVHASLDGKSYWIDPTIAYQRGTLATLATPDYGQALIVNDSSTGLTAMHTRQAGEVTIREEFSIPDDNQQHASLRVISDYTHYFADDIRNEYASNSVKDEEDNFLSFYKKLYGRVSLKDSLVTVDSLRSNHFHSVELYTIQDPWKTDSTDHDKRVFYFRAKAFLDGLSPVDDAQRKAPVALRFPFRMHYTATFDRAEDFPEEAKEFEIKNAYYRVHFRPELENDEVVLHYDYETYTDHVPVAYLKQYIADLDRITGLCYLSSTQLDDRAAGNGNLEKAGNTLMVNYLALVISLLVLGIFSWLGWRYVHTYRDMQEYYGYAQNLGGWLLLLGLGLLMSLLAQLEHLFNLPVFNYMEVTKYTSNKGMQNGSVTETFMMLQLIVHLFFFVYTILLDLLFYFRRDVFPRTAIVYFAAYVGWGLLECLLVRNHPALGSIGNVYMMLAWNTVGALIWIPYLYFSRRSRETFLLPHVSQLEHGRRE</sequence>
<dbReference type="EMBL" id="QCYK01000001">
    <property type="protein sequence ID" value="PUZ28332.1"/>
    <property type="molecule type" value="Genomic_DNA"/>
</dbReference>
<feature type="transmembrane region" description="Helical" evidence="1">
    <location>
        <begin position="787"/>
        <end position="805"/>
    </location>
</feature>
<evidence type="ECO:0000259" key="4">
    <source>
        <dbReference type="Pfam" id="PF12969"/>
    </source>
</evidence>
<reference evidence="5 6" key="1">
    <citation type="submission" date="2018-04" db="EMBL/GenBank/DDBJ databases">
        <title>Chitinophaga fuyangensis sp. nov., isolated from soil in a chemical factory.</title>
        <authorList>
            <person name="Chen K."/>
        </authorList>
    </citation>
    <scope>NUCLEOTIDE SEQUENCE [LARGE SCALE GENOMIC DNA]</scope>
    <source>
        <strain evidence="5 6">LY-1</strain>
    </source>
</reference>
<dbReference type="Pfam" id="PF01841">
    <property type="entry name" value="Transglut_core"/>
    <property type="match status" value="1"/>
</dbReference>
<dbReference type="OrthoDB" id="98874at2"/>
<feature type="transmembrane region" description="Helical" evidence="1">
    <location>
        <begin position="662"/>
        <end position="683"/>
    </location>
</feature>
<evidence type="ECO:0000313" key="6">
    <source>
        <dbReference type="Proteomes" id="UP000244450"/>
    </source>
</evidence>
<feature type="domain" description="DUF3857" evidence="4">
    <location>
        <begin position="70"/>
        <end position="212"/>
    </location>
</feature>
<feature type="chain" id="PRO_5015698768" description="DUF3857 domain-containing protein" evidence="2">
    <location>
        <begin position="23"/>
        <end position="858"/>
    </location>
</feature>
<proteinExistence type="predicted"/>
<evidence type="ECO:0008006" key="7">
    <source>
        <dbReference type="Google" id="ProtNLM"/>
    </source>
</evidence>
<dbReference type="Gene3D" id="3.10.620.30">
    <property type="match status" value="1"/>
</dbReference>
<organism evidence="5 6">
    <name type="scientific">Chitinophaga parva</name>
    <dbReference type="NCBI Taxonomy" id="2169414"/>
    <lineage>
        <taxon>Bacteria</taxon>
        <taxon>Pseudomonadati</taxon>
        <taxon>Bacteroidota</taxon>
        <taxon>Chitinophagia</taxon>
        <taxon>Chitinophagales</taxon>
        <taxon>Chitinophagaceae</taxon>
        <taxon>Chitinophaga</taxon>
    </lineage>
</organism>
<dbReference type="SUPFAM" id="SSF54001">
    <property type="entry name" value="Cysteine proteinases"/>
    <property type="match status" value="1"/>
</dbReference>
<evidence type="ECO:0000259" key="3">
    <source>
        <dbReference type="Pfam" id="PF01841"/>
    </source>
</evidence>
<dbReference type="AlphaFoldDB" id="A0A2T7BKZ6"/>
<evidence type="ECO:0000256" key="1">
    <source>
        <dbReference type="SAM" id="Phobius"/>
    </source>
</evidence>
<keyword evidence="6" id="KW-1185">Reference proteome</keyword>
<feature type="transmembrane region" description="Helical" evidence="1">
    <location>
        <begin position="817"/>
        <end position="836"/>
    </location>
</feature>
<feature type="signal peptide" evidence="2">
    <location>
        <begin position="1"/>
        <end position="22"/>
    </location>
</feature>
<protein>
    <recommendedName>
        <fullName evidence="7">DUF3857 domain-containing protein</fullName>
    </recommendedName>
</protein>
<comment type="caution">
    <text evidence="5">The sequence shown here is derived from an EMBL/GenBank/DDBJ whole genome shotgun (WGS) entry which is preliminary data.</text>
</comment>
<gene>
    <name evidence="5" type="ORF">DCC81_02270</name>
</gene>
<feature type="domain" description="Transglutaminase-like" evidence="3">
    <location>
        <begin position="295"/>
        <end position="391"/>
    </location>
</feature>
<keyword evidence="1" id="KW-1133">Transmembrane helix</keyword>
<accession>A0A2T7BKZ6</accession>
<name>A0A2T7BKZ6_9BACT</name>
<dbReference type="Gene3D" id="2.60.40.3140">
    <property type="match status" value="1"/>
</dbReference>